<feature type="domain" description="HD" evidence="9">
    <location>
        <begin position="486"/>
        <end position="608"/>
    </location>
</feature>
<dbReference type="InterPro" id="IPR045865">
    <property type="entry name" value="ACT-like_dom_sf"/>
</dbReference>
<feature type="region of interest" description="Uridylyltransferase" evidence="7">
    <location>
        <begin position="1"/>
        <end position="368"/>
    </location>
</feature>
<dbReference type="RefSeq" id="WP_183253310.1">
    <property type="nucleotide sequence ID" value="NZ_BAAAFF010000006.1"/>
</dbReference>
<evidence type="ECO:0000256" key="3">
    <source>
        <dbReference type="ARBA" id="ARBA00022737"/>
    </source>
</evidence>
<comment type="catalytic activity">
    <reaction evidence="7">
        <text>[protein-PII]-L-tyrosine + UTP = [protein-PII]-uridylyl-L-tyrosine + diphosphate</text>
        <dbReference type="Rhea" id="RHEA:13673"/>
        <dbReference type="Rhea" id="RHEA-COMP:12147"/>
        <dbReference type="Rhea" id="RHEA-COMP:12148"/>
        <dbReference type="ChEBI" id="CHEBI:33019"/>
        <dbReference type="ChEBI" id="CHEBI:46398"/>
        <dbReference type="ChEBI" id="CHEBI:46858"/>
        <dbReference type="ChEBI" id="CHEBI:90602"/>
        <dbReference type="EC" id="2.7.7.59"/>
    </reaction>
</comment>
<dbReference type="PANTHER" id="PTHR47320:SF1">
    <property type="entry name" value="BIFUNCTIONAL URIDYLYLTRANSFERASE_URIDYLYL-REMOVING ENZYME"/>
    <property type="match status" value="1"/>
</dbReference>
<comment type="catalytic activity">
    <reaction evidence="7">
        <text>[protein-PII]-uridylyl-L-tyrosine + H2O = [protein-PII]-L-tyrosine + UMP + H(+)</text>
        <dbReference type="Rhea" id="RHEA:48600"/>
        <dbReference type="Rhea" id="RHEA-COMP:12147"/>
        <dbReference type="Rhea" id="RHEA-COMP:12148"/>
        <dbReference type="ChEBI" id="CHEBI:15377"/>
        <dbReference type="ChEBI" id="CHEBI:15378"/>
        <dbReference type="ChEBI" id="CHEBI:46858"/>
        <dbReference type="ChEBI" id="CHEBI:57865"/>
        <dbReference type="ChEBI" id="CHEBI:90602"/>
    </reaction>
</comment>
<name>A0A7W8HZ84_9CAUL</name>
<evidence type="ECO:0000313" key="10">
    <source>
        <dbReference type="EMBL" id="MBB5291662.1"/>
    </source>
</evidence>
<evidence type="ECO:0000256" key="6">
    <source>
        <dbReference type="ARBA" id="ARBA00023268"/>
    </source>
</evidence>
<dbReference type="HAMAP" id="MF_00277">
    <property type="entry name" value="PII_uridylyl_transf"/>
    <property type="match status" value="1"/>
</dbReference>
<dbReference type="SUPFAM" id="SSF81301">
    <property type="entry name" value="Nucleotidyltransferase"/>
    <property type="match status" value="1"/>
</dbReference>
<dbReference type="NCBIfam" id="TIGR01693">
    <property type="entry name" value="UTase_glnD"/>
    <property type="match status" value="1"/>
</dbReference>
<dbReference type="InterPro" id="IPR013546">
    <property type="entry name" value="PII_UdlTrfase/GS_AdlTrfase"/>
</dbReference>
<dbReference type="Gene3D" id="3.30.70.260">
    <property type="match status" value="1"/>
</dbReference>
<keyword evidence="6 7" id="KW-0511">Multifunctional enzyme</keyword>
<dbReference type="AlphaFoldDB" id="A0A7W8HZ84"/>
<evidence type="ECO:0000256" key="4">
    <source>
        <dbReference type="ARBA" id="ARBA00022801"/>
    </source>
</evidence>
<accession>A0A7W8HZ84</accession>
<dbReference type="Proteomes" id="UP000566663">
    <property type="component" value="Unassembled WGS sequence"/>
</dbReference>
<dbReference type="EC" id="3.1.4.-" evidence="7"/>
<dbReference type="CDD" id="cd04899">
    <property type="entry name" value="ACT_ACR-UUR-like_2"/>
    <property type="match status" value="1"/>
</dbReference>
<dbReference type="SUPFAM" id="SSF81891">
    <property type="entry name" value="Poly A polymerase C-terminal region-like"/>
    <property type="match status" value="1"/>
</dbReference>
<dbReference type="InterPro" id="IPR010043">
    <property type="entry name" value="UTase/UR"/>
</dbReference>
<evidence type="ECO:0000259" key="9">
    <source>
        <dbReference type="PROSITE" id="PS51831"/>
    </source>
</evidence>
<dbReference type="InterPro" id="IPR003607">
    <property type="entry name" value="HD/PDEase_dom"/>
</dbReference>
<dbReference type="GO" id="GO:0006808">
    <property type="term" value="P:regulation of nitrogen utilization"/>
    <property type="evidence" value="ECO:0007669"/>
    <property type="project" value="UniProtKB-UniRule"/>
</dbReference>
<comment type="caution">
    <text evidence="7">Lacks conserved residue(s) required for the propagation of feature annotation.</text>
</comment>
<dbReference type="Gene3D" id="3.30.460.10">
    <property type="entry name" value="Beta Polymerase, domain 2"/>
    <property type="match status" value="1"/>
</dbReference>
<evidence type="ECO:0000313" key="11">
    <source>
        <dbReference type="Proteomes" id="UP000566663"/>
    </source>
</evidence>
<keyword evidence="5 7" id="KW-0460">Magnesium</keyword>
<comment type="activity regulation">
    <text evidence="7">Uridylyltransferase (UTase) activity is inhibited by glutamine, while glutamine activates uridylyl-removing (UR) activity.</text>
</comment>
<dbReference type="Gene3D" id="1.10.3090.10">
    <property type="entry name" value="cca-adding enzyme, domain 2"/>
    <property type="match status" value="1"/>
</dbReference>
<dbReference type="PROSITE" id="PS51831">
    <property type="entry name" value="HD"/>
    <property type="match status" value="1"/>
</dbReference>
<keyword evidence="11" id="KW-1185">Reference proteome</keyword>
<dbReference type="CDD" id="cd04900">
    <property type="entry name" value="ACT_UUR-like_1"/>
    <property type="match status" value="1"/>
</dbReference>
<evidence type="ECO:0000256" key="5">
    <source>
        <dbReference type="ARBA" id="ARBA00022842"/>
    </source>
</evidence>
<evidence type="ECO:0000256" key="1">
    <source>
        <dbReference type="ARBA" id="ARBA00022679"/>
    </source>
</evidence>
<proteinExistence type="inferred from homology"/>
<evidence type="ECO:0000256" key="7">
    <source>
        <dbReference type="HAMAP-Rule" id="MF_00277"/>
    </source>
</evidence>
<comment type="caution">
    <text evidence="10">The sequence shown here is derived from an EMBL/GenBank/DDBJ whole genome shotgun (WGS) entry which is preliminary data.</text>
</comment>
<protein>
    <recommendedName>
        <fullName evidence="7">Bifunctional uridylyltransferase/uridylyl-removing enzyme</fullName>
        <shortName evidence="7">UTase/UR</shortName>
    </recommendedName>
    <alternativeName>
        <fullName evidence="7">Bifunctional [protein-PII] modification enzyme</fullName>
    </alternativeName>
    <alternativeName>
        <fullName evidence="7">Bifunctional nitrogen sensor protein</fullName>
    </alternativeName>
    <domain>
        <recommendedName>
            <fullName evidence="7">[Protein-PII] uridylyltransferase</fullName>
            <shortName evidence="7">PII uridylyltransferase</shortName>
            <shortName evidence="7">UTase</shortName>
            <ecNumber evidence="7">2.7.7.59</ecNumber>
        </recommendedName>
    </domain>
    <domain>
        <recommendedName>
            <fullName evidence="7">[Protein-PII]-UMP uridylyl-removing enzyme</fullName>
            <shortName evidence="7">UR</shortName>
            <ecNumber evidence="7">3.1.4.-</ecNumber>
        </recommendedName>
    </domain>
</protein>
<evidence type="ECO:0000256" key="2">
    <source>
        <dbReference type="ARBA" id="ARBA00022695"/>
    </source>
</evidence>
<dbReference type="PANTHER" id="PTHR47320">
    <property type="entry name" value="BIFUNCTIONAL URIDYLYLTRANSFERASE/URIDYLYL-REMOVING ENZYME"/>
    <property type="match status" value="1"/>
</dbReference>
<comment type="function">
    <text evidence="7">Modifies, by uridylylation and deuridylylation, the PII regulatory proteins (GlnB and homologs), in response to the nitrogen status of the cell that GlnD senses through the glutamine level. Under low glutamine levels, catalyzes the conversion of the PII proteins and UTP to PII-UMP and PPi, while under higher glutamine levels, GlnD hydrolyzes PII-UMP to PII and UMP (deuridylylation). Thus, controls uridylylation state and activity of the PII proteins, and plays an important role in the regulation of nitrogen metabolism.</text>
</comment>
<dbReference type="SMART" id="SM00471">
    <property type="entry name" value="HDc"/>
    <property type="match status" value="1"/>
</dbReference>
<dbReference type="EC" id="2.7.7.59" evidence="7"/>
<dbReference type="InterPro" id="IPR002912">
    <property type="entry name" value="ACT_dom"/>
</dbReference>
<dbReference type="InterPro" id="IPR006674">
    <property type="entry name" value="HD_domain"/>
</dbReference>
<gene>
    <name evidence="7" type="primary">glnD</name>
    <name evidence="10" type="ORF">HNQ67_001176</name>
</gene>
<dbReference type="SUPFAM" id="SSF81593">
    <property type="entry name" value="Nucleotidyltransferase substrate binding subunit/domain"/>
    <property type="match status" value="1"/>
</dbReference>
<comment type="domain">
    <text evidence="7">Has four distinct domains: an N-terminal nucleotidyltransferase (NT) domain responsible for UTase activity, a central HD domain that encodes UR activity, and two C-terminal ACT domains that seem to have a role in glutamine sensing.</text>
</comment>
<dbReference type="GO" id="GO:0008081">
    <property type="term" value="F:phosphoric diester hydrolase activity"/>
    <property type="evidence" value="ECO:0007669"/>
    <property type="project" value="UniProtKB-UniRule"/>
</dbReference>
<keyword evidence="2 7" id="KW-0548">Nucleotidyltransferase</keyword>
<keyword evidence="4 7" id="KW-0378">Hydrolase</keyword>
<keyword evidence="1 7" id="KW-0808">Transferase</keyword>
<comment type="similarity">
    <text evidence="7">Belongs to the GlnD family.</text>
</comment>
<dbReference type="InterPro" id="IPR043519">
    <property type="entry name" value="NT_sf"/>
</dbReference>
<keyword evidence="3" id="KW-0677">Repeat</keyword>
<dbReference type="GO" id="GO:0008773">
    <property type="term" value="F:[protein-PII] uridylyltransferase activity"/>
    <property type="evidence" value="ECO:0007669"/>
    <property type="project" value="UniProtKB-UniRule"/>
</dbReference>
<reference evidence="10 11" key="1">
    <citation type="submission" date="2020-08" db="EMBL/GenBank/DDBJ databases">
        <title>Genomic Encyclopedia of Type Strains, Phase IV (KMG-IV): sequencing the most valuable type-strain genomes for metagenomic binning, comparative biology and taxonomic classification.</title>
        <authorList>
            <person name="Goeker M."/>
        </authorList>
    </citation>
    <scope>NUCLEOTIDE SEQUENCE [LARGE SCALE GENOMIC DNA]</scope>
    <source>
        <strain evidence="10 11">DSM 25335</strain>
    </source>
</reference>
<dbReference type="PROSITE" id="PS51671">
    <property type="entry name" value="ACT"/>
    <property type="match status" value="2"/>
</dbReference>
<dbReference type="SUPFAM" id="SSF55021">
    <property type="entry name" value="ACT-like"/>
    <property type="match status" value="2"/>
</dbReference>
<dbReference type="CDD" id="cd00077">
    <property type="entry name" value="HDc"/>
    <property type="match status" value="1"/>
</dbReference>
<comment type="cofactor">
    <cofactor evidence="7">
        <name>Mg(2+)</name>
        <dbReference type="ChEBI" id="CHEBI:18420"/>
    </cofactor>
</comment>
<dbReference type="EMBL" id="JACHFZ010000002">
    <property type="protein sequence ID" value="MBB5291662.1"/>
    <property type="molecule type" value="Genomic_DNA"/>
</dbReference>
<feature type="domain" description="ACT" evidence="8">
    <location>
        <begin position="688"/>
        <end position="772"/>
    </location>
</feature>
<dbReference type="CDD" id="cd05401">
    <property type="entry name" value="NT_GlnE_GlnD_like"/>
    <property type="match status" value="1"/>
</dbReference>
<feature type="domain" description="ACT" evidence="8">
    <location>
        <begin position="799"/>
        <end position="877"/>
    </location>
</feature>
<dbReference type="Pfam" id="PF01842">
    <property type="entry name" value="ACT"/>
    <property type="match status" value="2"/>
</dbReference>
<dbReference type="Pfam" id="PF08335">
    <property type="entry name" value="GlnD_UR_UTase"/>
    <property type="match status" value="1"/>
</dbReference>
<evidence type="ECO:0000259" key="8">
    <source>
        <dbReference type="PROSITE" id="PS51671"/>
    </source>
</evidence>
<organism evidence="10 11">
    <name type="scientific">Brevundimonas basaltis</name>
    <dbReference type="NCBI Taxonomy" id="472166"/>
    <lineage>
        <taxon>Bacteria</taxon>
        <taxon>Pseudomonadati</taxon>
        <taxon>Pseudomonadota</taxon>
        <taxon>Alphaproteobacteria</taxon>
        <taxon>Caulobacterales</taxon>
        <taxon>Caulobacteraceae</taxon>
        <taxon>Brevundimonas</taxon>
    </lineage>
</organism>
<dbReference type="PIRSF" id="PIRSF006288">
    <property type="entry name" value="PII_uridyltransf"/>
    <property type="match status" value="1"/>
</dbReference>
<sequence length="909" mass="99961">MSPRSRRPSDAAAPPTADIDAWAAAAAASDPRAAATALLRQSWEAARTRAAQRLEHGLGGVEVARLHAAAADEMLTSLWRFATEVLYPAPNPTAAERLSLIAVGGYGRGVLAPFSDLDLLFLRPWKSIPRTEQVIEFMLYVLWDLGVKVGQSARSVDECLALAKSDMTVRTALLEARPVAGDQALAEDFIGRFQAFMARSDPRPFIAAKLEERDARHQKAGAVRYRVEPNVKDGKGGLRDLNTLFWIARSLAPDSPLGARVMDDLLTARERRTFEEAFDFLWRTRAHLHRVAGRAEEKLTFDLQPEVARRMGWRGRGDEPAVERFMRRYFIVAREVGALTRAMSAKLEARQQKPTLSLSRLIPGRRRKLGVDGFVEVAGRLSVTGPEVFAEDPTKLLILFRIADDHDLDLHPDAFSAVSRSLPLVTPSLRRDPVAARAFLDILAEGQRPYRVLSMMNETGLLGRFLPEWGRIVGQTQFNMYHAYTVDEHTLQAIGLINDIWRGKLKAEHPNASEIVHRIDDFEALMLAMMLHDVGKGGDRGQLEDGAIAARRACERLGLDPRRIEFVVWLVRNHLALSDYAQKRDVSDPETVRAFTELVGDPERLRTLLILTVADIRAVGPGVWNAWKGQLIRDLYQQTERAFRGETLHPADPLDDHPELMRRGRSQGAVAEVLASGPGETEGPTATRVAVAARDRPGLFADLAQALSAAGADVVGARVATAEDGAALDVFELQDGAGAPYGQAEPRRLSRLLKALEAAARGQAARPSPPSPPFSPRRAAFDVRPTTIIDLEQSPSAAVVEVSGADRPGLLADLARVLAEHRLSVRSAHIAGFGERAVDSFYVTDARGRKPKAGSALERLRADLETVLDWKDRRVARVSTPVRASLRDVSEVGRLRPAKRPVSRPPEAG</sequence>